<dbReference type="InterPro" id="IPR002347">
    <property type="entry name" value="SDR_fam"/>
</dbReference>
<comment type="similarity">
    <text evidence="1">Belongs to the short-chain dehydrogenases/reductases (SDR) family.</text>
</comment>
<dbReference type="Proteomes" id="UP000295157">
    <property type="component" value="Unassembled WGS sequence"/>
</dbReference>
<dbReference type="AlphaFoldDB" id="A0A4R4NA85"/>
<sequence>MAGRAALVTGAGQNGALPGVGYAIARVLAAHGARVAVLDRDAAAAGRTVKVIGEDGGDAVPVVADVTSDRACAAAVTGAAARLGGLDALVNNVASGDPAGLFEVDPDRFAELMTVNLTSAWQVTRHAVPVLPRGGSIVNISSVTVRARGPGMVYSLAKAGLENLTEGAAATLGPQGIRVNGVRVGMIWGSFAAANMPEEARAARRESTALMTEGTAWDVAQAALFLLSDRARWISGHLLDVDGGPSRRPPPVAAPAGRDRDR</sequence>
<dbReference type="Gene3D" id="3.40.50.720">
    <property type="entry name" value="NAD(P)-binding Rossmann-like Domain"/>
    <property type="match status" value="1"/>
</dbReference>
<keyword evidence="5" id="KW-1185">Reference proteome</keyword>
<dbReference type="EMBL" id="SMJZ01000062">
    <property type="protein sequence ID" value="TDC05931.1"/>
    <property type="molecule type" value="Genomic_DNA"/>
</dbReference>
<dbReference type="Pfam" id="PF13561">
    <property type="entry name" value="adh_short_C2"/>
    <property type="match status" value="1"/>
</dbReference>
<evidence type="ECO:0000313" key="5">
    <source>
        <dbReference type="Proteomes" id="UP000295157"/>
    </source>
</evidence>
<dbReference type="PRINTS" id="PR00080">
    <property type="entry name" value="SDRFAMILY"/>
</dbReference>
<reference evidence="4 5" key="1">
    <citation type="submission" date="2019-02" db="EMBL/GenBank/DDBJ databases">
        <title>Draft genome sequences of novel Actinobacteria.</title>
        <authorList>
            <person name="Sahin N."/>
            <person name="Ay H."/>
            <person name="Saygin H."/>
        </authorList>
    </citation>
    <scope>NUCLEOTIDE SEQUENCE [LARGE SCALE GENOMIC DNA]</scope>
    <source>
        <strain evidence="4 5">KC201</strain>
    </source>
</reference>
<name>A0A4R4NA85_9ACTN</name>
<dbReference type="OrthoDB" id="3566316at2"/>
<evidence type="ECO:0000256" key="2">
    <source>
        <dbReference type="ARBA" id="ARBA00023002"/>
    </source>
</evidence>
<dbReference type="SUPFAM" id="SSF51735">
    <property type="entry name" value="NAD(P)-binding Rossmann-fold domains"/>
    <property type="match status" value="1"/>
</dbReference>
<keyword evidence="2" id="KW-0560">Oxidoreductase</keyword>
<organism evidence="4 5">
    <name type="scientific">Nonomuraea longispora</name>
    <dbReference type="NCBI Taxonomy" id="1848320"/>
    <lineage>
        <taxon>Bacteria</taxon>
        <taxon>Bacillati</taxon>
        <taxon>Actinomycetota</taxon>
        <taxon>Actinomycetes</taxon>
        <taxon>Streptosporangiales</taxon>
        <taxon>Streptosporangiaceae</taxon>
        <taxon>Nonomuraea</taxon>
    </lineage>
</organism>
<protein>
    <submittedName>
        <fullName evidence="4">SDR family oxidoreductase</fullName>
    </submittedName>
</protein>
<dbReference type="InterPro" id="IPR036291">
    <property type="entry name" value="NAD(P)-bd_dom_sf"/>
</dbReference>
<dbReference type="PANTHER" id="PTHR43639">
    <property type="entry name" value="OXIDOREDUCTASE, SHORT-CHAIN DEHYDROGENASE/REDUCTASE FAMILY (AFU_ORTHOLOGUE AFUA_5G02870)"/>
    <property type="match status" value="1"/>
</dbReference>
<dbReference type="FunFam" id="3.40.50.720:FF:000084">
    <property type="entry name" value="Short-chain dehydrogenase reductase"/>
    <property type="match status" value="1"/>
</dbReference>
<evidence type="ECO:0000313" key="4">
    <source>
        <dbReference type="EMBL" id="TDC05931.1"/>
    </source>
</evidence>
<evidence type="ECO:0000256" key="1">
    <source>
        <dbReference type="ARBA" id="ARBA00006484"/>
    </source>
</evidence>
<dbReference type="GO" id="GO:0016491">
    <property type="term" value="F:oxidoreductase activity"/>
    <property type="evidence" value="ECO:0007669"/>
    <property type="project" value="UniProtKB-KW"/>
</dbReference>
<dbReference type="PANTHER" id="PTHR43639:SF1">
    <property type="entry name" value="SHORT-CHAIN DEHYDROGENASE_REDUCTASE FAMILY PROTEIN"/>
    <property type="match status" value="1"/>
</dbReference>
<evidence type="ECO:0000256" key="3">
    <source>
        <dbReference type="SAM" id="MobiDB-lite"/>
    </source>
</evidence>
<dbReference type="CDD" id="cd05233">
    <property type="entry name" value="SDR_c"/>
    <property type="match status" value="1"/>
</dbReference>
<proteinExistence type="inferred from homology"/>
<comment type="caution">
    <text evidence="4">The sequence shown here is derived from an EMBL/GenBank/DDBJ whole genome shotgun (WGS) entry which is preliminary data.</text>
</comment>
<feature type="region of interest" description="Disordered" evidence="3">
    <location>
        <begin position="242"/>
        <end position="262"/>
    </location>
</feature>
<gene>
    <name evidence="4" type="ORF">E1267_18085</name>
</gene>
<accession>A0A4R4NA85</accession>
<dbReference type="PRINTS" id="PR00081">
    <property type="entry name" value="GDHRDH"/>
</dbReference>